<dbReference type="RefSeq" id="WP_192509109.1">
    <property type="nucleotide sequence ID" value="NZ_AQGV01000014.1"/>
</dbReference>
<keyword evidence="2" id="KW-0472">Membrane</keyword>
<dbReference type="PRINTS" id="PR00412">
    <property type="entry name" value="EPOXHYDRLASE"/>
</dbReference>
<keyword evidence="5" id="KW-1185">Reference proteome</keyword>
<keyword evidence="1" id="KW-0378">Hydrolase</keyword>
<name>A0ABR9EFZ6_9GAMM</name>
<evidence type="ECO:0000259" key="3">
    <source>
        <dbReference type="Pfam" id="PF00561"/>
    </source>
</evidence>
<dbReference type="SUPFAM" id="SSF53474">
    <property type="entry name" value="alpha/beta-Hydrolases"/>
    <property type="match status" value="1"/>
</dbReference>
<accession>A0ABR9EFZ6</accession>
<dbReference type="EMBL" id="AQGV01000014">
    <property type="protein sequence ID" value="MBE0369928.1"/>
    <property type="molecule type" value="Genomic_DNA"/>
</dbReference>
<dbReference type="Pfam" id="PF00561">
    <property type="entry name" value="Abhydrolase_1"/>
    <property type="match status" value="1"/>
</dbReference>
<sequence length="325" mass="36796">MINYTITKKAVVNAIQTLILFAVILFTFSISAHANNTWQAQKKFVDVFGKKMAYIERGEGRPIVFIHGNPTSSYLWRNVIPHVAGQGRIIVVDQMGMGDSDKLPAEETDRYRLVSYTKYFAEFMRKINAKTEVTLVLHDWGGAVGFDWAFHNQASVRGIAYMETFIKPLEWKDLPKDFHPTLKAVRAETGLKLVLEENMFIEKMLPSVTTRALTQAQMDEYRRPYLHSGDDRLPTLQWPREVPIAGQPADVATRIGNYSKWLTTSKVPKLFIDAEPGVFITGDVRKFAKSLPNQTIATAKGLHFMQEDDPDTIGKAISQFLISLP</sequence>
<dbReference type="Gene3D" id="3.40.50.1820">
    <property type="entry name" value="alpha/beta hydrolase"/>
    <property type="match status" value="1"/>
</dbReference>
<dbReference type="InterPro" id="IPR000073">
    <property type="entry name" value="AB_hydrolase_1"/>
</dbReference>
<comment type="caution">
    <text evidence="4">The sequence shown here is derived from an EMBL/GenBank/DDBJ whole genome shotgun (WGS) entry which is preliminary data.</text>
</comment>
<keyword evidence="2" id="KW-1133">Transmembrane helix</keyword>
<evidence type="ECO:0000256" key="2">
    <source>
        <dbReference type="SAM" id="Phobius"/>
    </source>
</evidence>
<dbReference type="NCBIfam" id="NF002938">
    <property type="entry name" value="PRK03592.1"/>
    <property type="match status" value="1"/>
</dbReference>
<evidence type="ECO:0000256" key="1">
    <source>
        <dbReference type="ARBA" id="ARBA00022801"/>
    </source>
</evidence>
<feature type="transmembrane region" description="Helical" evidence="2">
    <location>
        <begin position="12"/>
        <end position="34"/>
    </location>
</feature>
<evidence type="ECO:0000313" key="5">
    <source>
        <dbReference type="Proteomes" id="UP000615755"/>
    </source>
</evidence>
<reference evidence="4 5" key="1">
    <citation type="submission" date="2015-03" db="EMBL/GenBank/DDBJ databases">
        <title>Genome sequence of Pseudoalteromonas aurantia.</title>
        <authorList>
            <person name="Xie B.-B."/>
            <person name="Rong J.-C."/>
            <person name="Qin Q.-L."/>
            <person name="Zhang Y.-Z."/>
        </authorList>
    </citation>
    <scope>NUCLEOTIDE SEQUENCE [LARGE SCALE GENOMIC DNA]</scope>
    <source>
        <strain evidence="4 5">208</strain>
    </source>
</reference>
<dbReference type="InterPro" id="IPR029058">
    <property type="entry name" value="AB_hydrolase_fold"/>
</dbReference>
<dbReference type="InterPro" id="IPR000639">
    <property type="entry name" value="Epox_hydrolase-like"/>
</dbReference>
<keyword evidence="2" id="KW-0812">Transmembrane</keyword>
<protein>
    <submittedName>
        <fullName evidence="4">Haloalkane dehalogenase</fullName>
    </submittedName>
</protein>
<feature type="domain" description="AB hydrolase-1" evidence="3">
    <location>
        <begin position="62"/>
        <end position="310"/>
    </location>
</feature>
<dbReference type="Proteomes" id="UP000615755">
    <property type="component" value="Unassembled WGS sequence"/>
</dbReference>
<gene>
    <name evidence="4" type="primary">dhaA</name>
    <name evidence="4" type="ORF">PAUR_a4535</name>
</gene>
<organism evidence="4 5">
    <name type="scientific">Pseudoalteromonas aurantia 208</name>
    <dbReference type="NCBI Taxonomy" id="1314867"/>
    <lineage>
        <taxon>Bacteria</taxon>
        <taxon>Pseudomonadati</taxon>
        <taxon>Pseudomonadota</taxon>
        <taxon>Gammaproteobacteria</taxon>
        <taxon>Alteromonadales</taxon>
        <taxon>Pseudoalteromonadaceae</taxon>
        <taxon>Pseudoalteromonas</taxon>
    </lineage>
</organism>
<dbReference type="PANTHER" id="PTHR43329">
    <property type="entry name" value="EPOXIDE HYDROLASE"/>
    <property type="match status" value="1"/>
</dbReference>
<proteinExistence type="predicted"/>
<evidence type="ECO:0000313" key="4">
    <source>
        <dbReference type="EMBL" id="MBE0369928.1"/>
    </source>
</evidence>